<protein>
    <recommendedName>
        <fullName evidence="2">AB hydrolase-1 domain-containing protein</fullName>
    </recommendedName>
</protein>
<evidence type="ECO:0000259" key="2">
    <source>
        <dbReference type="Pfam" id="PF12697"/>
    </source>
</evidence>
<evidence type="ECO:0000313" key="3">
    <source>
        <dbReference type="EMBL" id="GAA1091318.1"/>
    </source>
</evidence>
<evidence type="ECO:0000313" key="4">
    <source>
        <dbReference type="Proteomes" id="UP001499987"/>
    </source>
</evidence>
<feature type="compositionally biased region" description="Low complexity" evidence="1">
    <location>
        <begin position="286"/>
        <end position="297"/>
    </location>
</feature>
<dbReference type="InterPro" id="IPR000073">
    <property type="entry name" value="AB_hydrolase_1"/>
</dbReference>
<dbReference type="SUPFAM" id="SSF53474">
    <property type="entry name" value="alpha/beta-Hydrolases"/>
    <property type="match status" value="1"/>
</dbReference>
<comment type="caution">
    <text evidence="3">The sequence shown here is derived from an EMBL/GenBank/DDBJ whole genome shotgun (WGS) entry which is preliminary data.</text>
</comment>
<dbReference type="InterPro" id="IPR052897">
    <property type="entry name" value="Sec-Metab_Biosynth_Hydrolase"/>
</dbReference>
<feature type="compositionally biased region" description="Basic and acidic residues" evidence="1">
    <location>
        <begin position="255"/>
        <end position="283"/>
    </location>
</feature>
<feature type="region of interest" description="Disordered" evidence="1">
    <location>
        <begin position="244"/>
        <end position="301"/>
    </location>
</feature>
<dbReference type="EMBL" id="BAAALD010000036">
    <property type="protein sequence ID" value="GAA1091318.1"/>
    <property type="molecule type" value="Genomic_DNA"/>
</dbReference>
<accession>A0ABN1TLM1</accession>
<evidence type="ECO:0000256" key="1">
    <source>
        <dbReference type="SAM" id="MobiDB-lite"/>
    </source>
</evidence>
<dbReference type="Gene3D" id="3.40.50.1820">
    <property type="entry name" value="alpha/beta hydrolase"/>
    <property type="match status" value="1"/>
</dbReference>
<proteinExistence type="predicted"/>
<sequence length="333" mass="35615">MSGAPGATAEQRGEAPMATFVLVPGGWHGSWAFEAVVPLLERAGHTVHPLTLTGLHPHDDPATIATANLDTHTDDVLRRLERAHLDDVTLVGHSYGGMVITAAADRAGGRVSRLVYLDACVPRDGDSCWSLMNEGYRQSFVAGAATTGYAVQPPWRPDGDPRRRPHPLAALLQTVRLTGAHADVPRREFVYCSGWEDRTPFADQRARLLTDPAWTVHDLPTAHNAMREAPRAVAALLLDGADGPGEDAAVVGTSPDKESREDDARQEAEARADSSSDVWRADEVTSGSAAGEAASKGRPVMQVSCDERRGTVLAWSPCTLYAVPTGPGSNRRP</sequence>
<dbReference type="Proteomes" id="UP001499987">
    <property type="component" value="Unassembled WGS sequence"/>
</dbReference>
<dbReference type="PANTHER" id="PTHR37017:SF11">
    <property type="entry name" value="ESTERASE_LIPASE_THIOESTERASE DOMAIN-CONTAINING PROTEIN"/>
    <property type="match status" value="1"/>
</dbReference>
<feature type="domain" description="AB hydrolase-1" evidence="2">
    <location>
        <begin position="20"/>
        <end position="240"/>
    </location>
</feature>
<reference evidence="3 4" key="1">
    <citation type="journal article" date="2019" name="Int. J. Syst. Evol. Microbiol.">
        <title>The Global Catalogue of Microorganisms (GCM) 10K type strain sequencing project: providing services to taxonomists for standard genome sequencing and annotation.</title>
        <authorList>
            <consortium name="The Broad Institute Genomics Platform"/>
            <consortium name="The Broad Institute Genome Sequencing Center for Infectious Disease"/>
            <person name="Wu L."/>
            <person name="Ma J."/>
        </authorList>
    </citation>
    <scope>NUCLEOTIDE SEQUENCE [LARGE SCALE GENOMIC DNA]</scope>
    <source>
        <strain evidence="3 4">JCM 13002</strain>
    </source>
</reference>
<organism evidence="3 4">
    <name type="scientific">Kitasatospora arboriphila</name>
    <dbReference type="NCBI Taxonomy" id="258052"/>
    <lineage>
        <taxon>Bacteria</taxon>
        <taxon>Bacillati</taxon>
        <taxon>Actinomycetota</taxon>
        <taxon>Actinomycetes</taxon>
        <taxon>Kitasatosporales</taxon>
        <taxon>Streptomycetaceae</taxon>
        <taxon>Kitasatospora</taxon>
    </lineage>
</organism>
<dbReference type="Pfam" id="PF12697">
    <property type="entry name" value="Abhydrolase_6"/>
    <property type="match status" value="1"/>
</dbReference>
<gene>
    <name evidence="3" type="ORF">GCM10009663_38910</name>
</gene>
<name>A0ABN1TLM1_9ACTN</name>
<dbReference type="PANTHER" id="PTHR37017">
    <property type="entry name" value="AB HYDROLASE-1 DOMAIN-CONTAINING PROTEIN-RELATED"/>
    <property type="match status" value="1"/>
</dbReference>
<dbReference type="InterPro" id="IPR029058">
    <property type="entry name" value="AB_hydrolase_fold"/>
</dbReference>
<keyword evidence="4" id="KW-1185">Reference proteome</keyword>